<gene>
    <name evidence="1" type="ORF">BPAE_0057g00140</name>
</gene>
<evidence type="ECO:0000313" key="2">
    <source>
        <dbReference type="Proteomes" id="UP000297910"/>
    </source>
</evidence>
<accession>A0A4Z1FSF1</accession>
<protein>
    <submittedName>
        <fullName evidence="1">Uncharacterized protein</fullName>
    </submittedName>
</protein>
<evidence type="ECO:0000313" key="1">
    <source>
        <dbReference type="EMBL" id="TGO26538.1"/>
    </source>
</evidence>
<dbReference type="InterPro" id="IPR008949">
    <property type="entry name" value="Isoprenoid_synthase_dom_sf"/>
</dbReference>
<proteinExistence type="predicted"/>
<name>A0A4Z1FSF1_9HELO</name>
<dbReference type="Proteomes" id="UP000297910">
    <property type="component" value="Unassembled WGS sequence"/>
</dbReference>
<dbReference type="AlphaFoldDB" id="A0A4Z1FSF1"/>
<keyword evidence="2" id="KW-1185">Reference proteome</keyword>
<dbReference type="Gene3D" id="1.10.600.10">
    <property type="entry name" value="Farnesyl Diphosphate Synthase"/>
    <property type="match status" value="1"/>
</dbReference>
<dbReference type="EMBL" id="PQXI01000057">
    <property type="protein sequence ID" value="TGO26538.1"/>
    <property type="molecule type" value="Genomic_DNA"/>
</dbReference>
<reference evidence="1 2" key="1">
    <citation type="submission" date="2017-12" db="EMBL/GenBank/DDBJ databases">
        <title>Comparative genomics of Botrytis spp.</title>
        <authorList>
            <person name="Valero-Jimenez C.A."/>
            <person name="Tapia P."/>
            <person name="Veloso J."/>
            <person name="Silva-Moreno E."/>
            <person name="Staats M."/>
            <person name="Valdes J.H."/>
            <person name="Van Kan J.A.L."/>
        </authorList>
    </citation>
    <scope>NUCLEOTIDE SEQUENCE [LARGE SCALE GENOMIC DNA]</scope>
    <source>
        <strain evidence="1 2">Bp0003</strain>
    </source>
</reference>
<sequence length="262" mass="29903">MTSTISLLDFFTSFNWKIQNKDEIYQGSQSSPSKSQRDLKRVAEPKDLPYISPIEYVYDPVPEAPHYFSNLPSLSFPQYASTDSDHTSRNSVRLNPRAAGLPYRSRFELVRGNKHWKANLDETRKILELIVADHSSTSVEMRNELTLTELAKKELRPGLEHRVVLATSYMYPNASERRARIIAVTMMMLFIYDEETPDGTPLMNSREKFLSYFKNPNDMTLSDSITSDLQSHLKSTVSAIVDEDEMSGNGGKEMIEALLESF</sequence>
<comment type="caution">
    <text evidence="1">The sequence shown here is derived from an EMBL/GenBank/DDBJ whole genome shotgun (WGS) entry which is preliminary data.</text>
</comment>
<organism evidence="1 2">
    <name type="scientific">Botrytis paeoniae</name>
    <dbReference type="NCBI Taxonomy" id="278948"/>
    <lineage>
        <taxon>Eukaryota</taxon>
        <taxon>Fungi</taxon>
        <taxon>Dikarya</taxon>
        <taxon>Ascomycota</taxon>
        <taxon>Pezizomycotina</taxon>
        <taxon>Leotiomycetes</taxon>
        <taxon>Helotiales</taxon>
        <taxon>Sclerotiniaceae</taxon>
        <taxon>Botrytis</taxon>
    </lineage>
</organism>